<keyword evidence="3" id="KW-1185">Reference proteome</keyword>
<evidence type="ECO:0000259" key="1">
    <source>
        <dbReference type="SMART" id="SM00829"/>
    </source>
</evidence>
<dbReference type="InterPro" id="IPR011032">
    <property type="entry name" value="GroES-like_sf"/>
</dbReference>
<dbReference type="InterPro" id="IPR020843">
    <property type="entry name" value="ER"/>
</dbReference>
<dbReference type="EMBL" id="AP027732">
    <property type="protein sequence ID" value="BDZ50353.1"/>
    <property type="molecule type" value="Genomic_DNA"/>
</dbReference>
<dbReference type="Proteomes" id="UP001321486">
    <property type="component" value="Chromosome"/>
</dbReference>
<dbReference type="InterPro" id="IPR036291">
    <property type="entry name" value="NAD(P)-bd_dom_sf"/>
</dbReference>
<dbReference type="InterPro" id="IPR051397">
    <property type="entry name" value="Zn-ADH-like_protein"/>
</dbReference>
<dbReference type="RefSeq" id="WP_286343398.1">
    <property type="nucleotide sequence ID" value="NZ_AP027732.1"/>
</dbReference>
<proteinExistence type="predicted"/>
<accession>A0ABM8GPH2</accession>
<dbReference type="SUPFAM" id="SSF51735">
    <property type="entry name" value="NAD(P)-binding Rossmann-fold domains"/>
    <property type="match status" value="1"/>
</dbReference>
<name>A0ABM8GPH2_9MICO</name>
<dbReference type="SUPFAM" id="SSF50129">
    <property type="entry name" value="GroES-like"/>
    <property type="match status" value="1"/>
</dbReference>
<gene>
    <name evidence="2" type="primary">fadB4</name>
    <name evidence="2" type="ORF">GCM10025867_25940</name>
</gene>
<dbReference type="Gene3D" id="3.40.50.720">
    <property type="entry name" value="NAD(P)-binding Rossmann-like Domain"/>
    <property type="match status" value="1"/>
</dbReference>
<dbReference type="Pfam" id="PF08240">
    <property type="entry name" value="ADH_N"/>
    <property type="match status" value="1"/>
</dbReference>
<dbReference type="Gene3D" id="3.90.180.10">
    <property type="entry name" value="Medium-chain alcohol dehydrogenases, catalytic domain"/>
    <property type="match status" value="1"/>
</dbReference>
<dbReference type="InterPro" id="IPR013149">
    <property type="entry name" value="ADH-like_C"/>
</dbReference>
<sequence length="327" mass="34273">MKAVVIESLDGPSSARLTEFPEPTGSHERAGGQRVVVDVRAAGLSVIDNLQARGVYQYRTPPPYVVGSEVAGVVSEADPASGFALGDRVAGIVFWGAAAEKCLIAPDYSVKLPDSVSFADGAAIYLNYSTAWFAYHRAEVRAGQTVLVHGAAGGVGTAALDLAASFGARAIAVVSTEAKAEVARRAGAWAVVASGGDWLAEVRELTEGRGVDVVFDPVGGDRFTDSLRSLRTGGTLVVIGFVGGSIPTVKVNRLLLRNLRITGISMDTMDDEYPGTLRMVRDAVQDLLAAGRIHPLVGATYPMAHTQEALQALEERSTIGKVVVDVP</sequence>
<dbReference type="PANTHER" id="PTHR43677">
    <property type="entry name" value="SHORT-CHAIN DEHYDROGENASE/REDUCTASE"/>
    <property type="match status" value="1"/>
</dbReference>
<dbReference type="CDD" id="cd08241">
    <property type="entry name" value="QOR1"/>
    <property type="match status" value="1"/>
</dbReference>
<evidence type="ECO:0000313" key="3">
    <source>
        <dbReference type="Proteomes" id="UP001321486"/>
    </source>
</evidence>
<dbReference type="Pfam" id="PF00107">
    <property type="entry name" value="ADH_zinc_N"/>
    <property type="match status" value="1"/>
</dbReference>
<protein>
    <submittedName>
        <fullName evidence="2">NADPH:quinone oxidoreductase</fullName>
    </submittedName>
</protein>
<reference evidence="3" key="1">
    <citation type="journal article" date="2019" name="Int. J. Syst. Evol. Microbiol.">
        <title>The Global Catalogue of Microorganisms (GCM) 10K type strain sequencing project: providing services to taxonomists for standard genome sequencing and annotation.</title>
        <authorList>
            <consortium name="The Broad Institute Genomics Platform"/>
            <consortium name="The Broad Institute Genome Sequencing Center for Infectious Disease"/>
            <person name="Wu L."/>
            <person name="Ma J."/>
        </authorList>
    </citation>
    <scope>NUCLEOTIDE SEQUENCE [LARGE SCALE GENOMIC DNA]</scope>
    <source>
        <strain evidence="3">NBRC 108728</strain>
    </source>
</reference>
<dbReference type="InterPro" id="IPR013154">
    <property type="entry name" value="ADH-like_N"/>
</dbReference>
<evidence type="ECO:0000313" key="2">
    <source>
        <dbReference type="EMBL" id="BDZ50353.1"/>
    </source>
</evidence>
<feature type="domain" description="Enoyl reductase (ER)" evidence="1">
    <location>
        <begin position="11"/>
        <end position="324"/>
    </location>
</feature>
<organism evidence="2 3">
    <name type="scientific">Frondihabitans sucicola</name>
    <dbReference type="NCBI Taxonomy" id="1268041"/>
    <lineage>
        <taxon>Bacteria</taxon>
        <taxon>Bacillati</taxon>
        <taxon>Actinomycetota</taxon>
        <taxon>Actinomycetes</taxon>
        <taxon>Micrococcales</taxon>
        <taxon>Microbacteriaceae</taxon>
        <taxon>Frondihabitans</taxon>
    </lineage>
</organism>
<dbReference type="PANTHER" id="PTHR43677:SF4">
    <property type="entry name" value="QUINONE OXIDOREDUCTASE-LIKE PROTEIN 2"/>
    <property type="match status" value="1"/>
</dbReference>
<dbReference type="SMART" id="SM00829">
    <property type="entry name" value="PKS_ER"/>
    <property type="match status" value="1"/>
</dbReference>